<evidence type="ECO:0000313" key="2">
    <source>
        <dbReference type="EMBL" id="GAA3863185.1"/>
    </source>
</evidence>
<gene>
    <name evidence="2" type="ORF">GCM10022207_28880</name>
</gene>
<evidence type="ECO:0000313" key="3">
    <source>
        <dbReference type="Proteomes" id="UP001501563"/>
    </source>
</evidence>
<dbReference type="Pfam" id="PF19561">
    <property type="entry name" value="DUF6083"/>
    <property type="match status" value="1"/>
</dbReference>
<dbReference type="InterPro" id="IPR045729">
    <property type="entry name" value="DUF6083"/>
</dbReference>
<feature type="compositionally biased region" description="Polar residues" evidence="1">
    <location>
        <begin position="109"/>
        <end position="122"/>
    </location>
</feature>
<dbReference type="EMBL" id="BAAAZA010000007">
    <property type="protein sequence ID" value="GAA3863185.1"/>
    <property type="molecule type" value="Genomic_DNA"/>
</dbReference>
<comment type="caution">
    <text evidence="2">The sequence shown here is derived from an EMBL/GenBank/DDBJ whole genome shotgun (WGS) entry which is preliminary data.</text>
</comment>
<organism evidence="2 3">
    <name type="scientific">Streptomyces lannensis</name>
    <dbReference type="NCBI Taxonomy" id="766498"/>
    <lineage>
        <taxon>Bacteria</taxon>
        <taxon>Bacillati</taxon>
        <taxon>Actinomycetota</taxon>
        <taxon>Actinomycetes</taxon>
        <taxon>Kitasatosporales</taxon>
        <taxon>Streptomycetaceae</taxon>
        <taxon>Streptomyces</taxon>
    </lineage>
</organism>
<keyword evidence="3" id="KW-1185">Reference proteome</keyword>
<name>A0ABP7K479_9ACTN</name>
<feature type="region of interest" description="Disordered" evidence="1">
    <location>
        <begin position="102"/>
        <end position="122"/>
    </location>
</feature>
<accession>A0ABP7K479</accession>
<reference evidence="3" key="1">
    <citation type="journal article" date="2019" name="Int. J. Syst. Evol. Microbiol.">
        <title>The Global Catalogue of Microorganisms (GCM) 10K type strain sequencing project: providing services to taxonomists for standard genome sequencing and annotation.</title>
        <authorList>
            <consortium name="The Broad Institute Genomics Platform"/>
            <consortium name="The Broad Institute Genome Sequencing Center for Infectious Disease"/>
            <person name="Wu L."/>
            <person name="Ma J."/>
        </authorList>
    </citation>
    <scope>NUCLEOTIDE SEQUENCE [LARGE SCALE GENOMIC DNA]</scope>
    <source>
        <strain evidence="3">JCM 16578</strain>
    </source>
</reference>
<evidence type="ECO:0000256" key="1">
    <source>
        <dbReference type="SAM" id="MobiDB-lite"/>
    </source>
</evidence>
<proteinExistence type="predicted"/>
<sequence>MAMDEGATAPPRPDPDDVIFVEPPNCVRCGSRFRVYPTVYDRWVSLSLAELPAKDVPPHFRWRLVNVASPYAPVVIDVFAVRVRGIEPLLGEPVIPTHQMLCAGERAKQQSAEKSPDSDSNG</sequence>
<dbReference type="Proteomes" id="UP001501563">
    <property type="component" value="Unassembled WGS sequence"/>
</dbReference>
<protein>
    <submittedName>
        <fullName evidence="2">Uncharacterized protein</fullName>
    </submittedName>
</protein>